<keyword evidence="8 12" id="KW-0342">GTP-binding</keyword>
<dbReference type="SFLD" id="SFLDS00029">
    <property type="entry name" value="Radical_SAM"/>
    <property type="match status" value="1"/>
</dbReference>
<comment type="cofactor">
    <cofactor evidence="12">
        <name>[4Fe-4S] cluster</name>
        <dbReference type="ChEBI" id="CHEBI:49883"/>
    </cofactor>
    <text evidence="12">Binds 2 [4Fe-4S] clusters. Binds 1 [4Fe-4S] cluster coordinated with 3 cysteines and an exchangeable S-adenosyl-L-methionine and 1 [4Fe-4S] cluster coordinated with 3 cysteines and the GTP-derived substrate.</text>
</comment>
<name>A0A327NL66_9BACT</name>
<dbReference type="GO" id="GO:0051539">
    <property type="term" value="F:4 iron, 4 sulfur cluster binding"/>
    <property type="evidence" value="ECO:0007669"/>
    <property type="project" value="UniProtKB-UniRule"/>
</dbReference>
<dbReference type="EC" id="4.1.99.22" evidence="1 12"/>
<dbReference type="PANTHER" id="PTHR22960:SF0">
    <property type="entry name" value="MOLYBDENUM COFACTOR BIOSYNTHESIS PROTEIN 1"/>
    <property type="match status" value="1"/>
</dbReference>
<feature type="binding site" evidence="12">
    <location>
        <position position="253"/>
    </location>
    <ligand>
        <name>[4Fe-4S] cluster</name>
        <dbReference type="ChEBI" id="CHEBI:49883"/>
        <label>2</label>
        <note>4Fe-4S-substrate</note>
    </ligand>
</feature>
<feature type="binding site" evidence="12">
    <location>
        <position position="270"/>
    </location>
    <ligand>
        <name>[4Fe-4S] cluster</name>
        <dbReference type="ChEBI" id="CHEBI:49883"/>
        <label>2</label>
        <note>4Fe-4S-substrate</note>
    </ligand>
</feature>
<evidence type="ECO:0000256" key="2">
    <source>
        <dbReference type="ARBA" id="ARBA00022485"/>
    </source>
</evidence>
<evidence type="ECO:0000256" key="12">
    <source>
        <dbReference type="HAMAP-Rule" id="MF_01225"/>
    </source>
</evidence>
<evidence type="ECO:0000313" key="14">
    <source>
        <dbReference type="EMBL" id="RAI75079.1"/>
    </source>
</evidence>
<dbReference type="CDD" id="cd01335">
    <property type="entry name" value="Radical_SAM"/>
    <property type="match status" value="1"/>
</dbReference>
<dbReference type="SFLD" id="SFLDG01386">
    <property type="entry name" value="main_SPASM_domain-containing"/>
    <property type="match status" value="1"/>
</dbReference>
<comment type="similarity">
    <text evidence="12">Belongs to the radical SAM superfamily. MoaA family.</text>
</comment>
<organism evidence="14 15">
    <name type="scientific">Spirosoma telluris</name>
    <dbReference type="NCBI Taxonomy" id="2183553"/>
    <lineage>
        <taxon>Bacteria</taxon>
        <taxon>Pseudomonadati</taxon>
        <taxon>Bacteroidota</taxon>
        <taxon>Cytophagia</taxon>
        <taxon>Cytophagales</taxon>
        <taxon>Cytophagaceae</taxon>
        <taxon>Spirosoma</taxon>
    </lineage>
</organism>
<dbReference type="PROSITE" id="PS01305">
    <property type="entry name" value="MOAA_NIFB_PQQE"/>
    <property type="match status" value="1"/>
</dbReference>
<dbReference type="SFLD" id="SFLDG01383">
    <property type="entry name" value="cyclic_pyranopterin_phosphate"/>
    <property type="match status" value="1"/>
</dbReference>
<dbReference type="PANTHER" id="PTHR22960">
    <property type="entry name" value="MOLYBDOPTERIN COFACTOR SYNTHESIS PROTEIN A"/>
    <property type="match status" value="1"/>
</dbReference>
<dbReference type="SMART" id="SM00729">
    <property type="entry name" value="Elp3"/>
    <property type="match status" value="1"/>
</dbReference>
<feature type="binding site" evidence="12">
    <location>
        <position position="14"/>
    </location>
    <ligand>
        <name>GTP</name>
        <dbReference type="ChEBI" id="CHEBI:37565"/>
    </ligand>
</feature>
<evidence type="ECO:0000256" key="7">
    <source>
        <dbReference type="ARBA" id="ARBA00023014"/>
    </source>
</evidence>
<dbReference type="InterPro" id="IPR050105">
    <property type="entry name" value="MoCo_biosynth_MoaA/MoaC"/>
</dbReference>
<comment type="catalytic activity">
    <reaction evidence="11 12">
        <text>GTP + AH2 + S-adenosyl-L-methionine = (8S)-3',8-cyclo-7,8-dihydroguanosine 5'-triphosphate + 5'-deoxyadenosine + L-methionine + A + H(+)</text>
        <dbReference type="Rhea" id="RHEA:49576"/>
        <dbReference type="ChEBI" id="CHEBI:13193"/>
        <dbReference type="ChEBI" id="CHEBI:15378"/>
        <dbReference type="ChEBI" id="CHEBI:17319"/>
        <dbReference type="ChEBI" id="CHEBI:17499"/>
        <dbReference type="ChEBI" id="CHEBI:37565"/>
        <dbReference type="ChEBI" id="CHEBI:57844"/>
        <dbReference type="ChEBI" id="CHEBI:59789"/>
        <dbReference type="ChEBI" id="CHEBI:131766"/>
        <dbReference type="EC" id="4.1.99.22"/>
    </reaction>
</comment>
<dbReference type="Proteomes" id="UP000249016">
    <property type="component" value="Unassembled WGS sequence"/>
</dbReference>
<evidence type="ECO:0000256" key="4">
    <source>
        <dbReference type="ARBA" id="ARBA00022723"/>
    </source>
</evidence>
<dbReference type="Pfam" id="PF04055">
    <property type="entry name" value="Radical_SAM"/>
    <property type="match status" value="1"/>
</dbReference>
<evidence type="ECO:0000259" key="13">
    <source>
        <dbReference type="PROSITE" id="PS51918"/>
    </source>
</evidence>
<comment type="caution">
    <text evidence="14">The sequence shown here is derived from an EMBL/GenBank/DDBJ whole genome shotgun (WGS) entry which is preliminary data.</text>
</comment>
<feature type="binding site" evidence="12">
    <location>
        <position position="68"/>
    </location>
    <ligand>
        <name>S-adenosyl-L-methionine</name>
        <dbReference type="ChEBI" id="CHEBI:59789"/>
    </ligand>
</feature>
<dbReference type="InterPro" id="IPR006638">
    <property type="entry name" value="Elp3/MiaA/NifB-like_rSAM"/>
</dbReference>
<dbReference type="InterPro" id="IPR058240">
    <property type="entry name" value="rSAM_sf"/>
</dbReference>
<feature type="binding site" evidence="12">
    <location>
        <position position="64"/>
    </location>
    <ligand>
        <name>GTP</name>
        <dbReference type="ChEBI" id="CHEBI:37565"/>
    </ligand>
</feature>
<dbReference type="NCBIfam" id="TIGR02666">
    <property type="entry name" value="moaA"/>
    <property type="match status" value="1"/>
</dbReference>
<keyword evidence="3 12" id="KW-0949">S-adenosyl-L-methionine</keyword>
<accession>A0A327NL66</accession>
<feature type="binding site" evidence="12">
    <location>
        <position position="28"/>
    </location>
    <ligand>
        <name>[4Fe-4S] cluster</name>
        <dbReference type="ChEBI" id="CHEBI:49883"/>
        <label>1</label>
        <note>4Fe-4S-S-AdoMet</note>
    </ligand>
</feature>
<feature type="binding site" evidence="12">
    <location>
        <position position="25"/>
    </location>
    <ligand>
        <name>[4Fe-4S] cluster</name>
        <dbReference type="ChEBI" id="CHEBI:49883"/>
        <label>1</label>
        <note>4Fe-4S-S-AdoMet</note>
    </ligand>
</feature>
<reference evidence="14 15" key="1">
    <citation type="submission" date="2018-06" db="EMBL/GenBank/DDBJ databases">
        <title>Spirosoma sp. HMF3257 Genome sequencing and assembly.</title>
        <authorList>
            <person name="Kang H."/>
            <person name="Cha I."/>
            <person name="Kim H."/>
            <person name="Kang J."/>
            <person name="Joh K."/>
        </authorList>
    </citation>
    <scope>NUCLEOTIDE SEQUENCE [LARGE SCALE GENOMIC DNA]</scope>
    <source>
        <strain evidence="14 15">HMF3257</strain>
    </source>
</reference>
<dbReference type="GO" id="GO:0046872">
    <property type="term" value="F:metal ion binding"/>
    <property type="evidence" value="ECO:0007669"/>
    <property type="project" value="UniProtKB-KW"/>
</dbReference>
<dbReference type="InterPro" id="IPR010505">
    <property type="entry name" value="MoaA_twitch"/>
</dbReference>
<dbReference type="GO" id="GO:0005525">
    <property type="term" value="F:GTP binding"/>
    <property type="evidence" value="ECO:0007669"/>
    <property type="project" value="UniProtKB-UniRule"/>
</dbReference>
<dbReference type="InterPro" id="IPR007197">
    <property type="entry name" value="rSAM"/>
</dbReference>
<dbReference type="GO" id="GO:0061799">
    <property type="term" value="F:cyclic pyranopterin monophosphate synthase activity"/>
    <property type="evidence" value="ECO:0007669"/>
    <property type="project" value="TreeGrafter"/>
</dbReference>
<dbReference type="RefSeq" id="WP_111343071.1">
    <property type="nucleotide sequence ID" value="NZ_QLII01000001.1"/>
</dbReference>
<dbReference type="CDD" id="cd21117">
    <property type="entry name" value="Twitch_MoaA"/>
    <property type="match status" value="1"/>
</dbReference>
<keyword evidence="5 12" id="KW-0547">Nucleotide-binding</keyword>
<evidence type="ECO:0000256" key="11">
    <source>
        <dbReference type="ARBA" id="ARBA00048697"/>
    </source>
</evidence>
<dbReference type="SFLD" id="SFLDG01067">
    <property type="entry name" value="SPASM/twitch_domain_containing"/>
    <property type="match status" value="1"/>
</dbReference>
<feature type="binding site" evidence="12">
    <location>
        <position position="155"/>
    </location>
    <ligand>
        <name>GTP</name>
        <dbReference type="ChEBI" id="CHEBI:37565"/>
    </ligand>
</feature>
<keyword evidence="2 12" id="KW-0004">4Fe-4S</keyword>
<protein>
    <recommendedName>
        <fullName evidence="1 12">GTP 3',8-cyclase</fullName>
        <ecNumber evidence="1 12">4.1.99.22</ecNumber>
    </recommendedName>
    <alternativeName>
        <fullName evidence="12">Molybdenum cofactor biosynthesis protein A</fullName>
    </alternativeName>
</protein>
<dbReference type="HAMAP" id="MF_01225_B">
    <property type="entry name" value="MoaA_B"/>
    <property type="match status" value="1"/>
</dbReference>
<dbReference type="InterPro" id="IPR013785">
    <property type="entry name" value="Aldolase_TIM"/>
</dbReference>
<evidence type="ECO:0000256" key="6">
    <source>
        <dbReference type="ARBA" id="ARBA00023004"/>
    </source>
</evidence>
<dbReference type="InterPro" id="IPR040064">
    <property type="entry name" value="MoaA-like"/>
</dbReference>
<keyword evidence="15" id="KW-1185">Reference proteome</keyword>
<sequence length="330" mass="36710">MIYDNHNRPITYLRLAVTDRCNLRCFYCMPEEGIKYLPKHQVLTYEEMERVVRVLARLGVQKVRITGGEPFVRAGLMDFLHRLAATDGLTDISLTTNGVLTAPHIADLAALGIRSVNLSLDTLDRERFRKITRRDELPAVLKTLDGLLSAGIQTKINAVVMDGQNTQDLIPLSDLTRTLPVDVRFIEEMPFNGEGSHYPILNWTHKRIVDEIRTRFPDLQKLPDPPFSTSANYQIPGHQGTIGVIAAFSRTFCGTCNRIRLTAQGTLKTCLYDNGVLDVRALLRSGAADDELTAAFLQAFAHRPLNGFEAERHSMQTGGSVSESMSTIGG</sequence>
<evidence type="ECO:0000256" key="5">
    <source>
        <dbReference type="ARBA" id="ARBA00022741"/>
    </source>
</evidence>
<dbReference type="Gene3D" id="3.20.20.70">
    <property type="entry name" value="Aldolase class I"/>
    <property type="match status" value="1"/>
</dbReference>
<feature type="binding site" evidence="12">
    <location>
        <position position="21"/>
    </location>
    <ligand>
        <name>[4Fe-4S] cluster</name>
        <dbReference type="ChEBI" id="CHEBI:49883"/>
        <label>1</label>
        <note>4Fe-4S-S-AdoMet</note>
    </ligand>
</feature>
<feature type="binding site" evidence="12">
    <location>
        <position position="256"/>
    </location>
    <ligand>
        <name>[4Fe-4S] cluster</name>
        <dbReference type="ChEBI" id="CHEBI:49883"/>
        <label>2</label>
        <note>4Fe-4S-substrate</note>
    </ligand>
</feature>
<feature type="binding site" evidence="12">
    <location>
        <position position="189"/>
    </location>
    <ligand>
        <name>S-adenosyl-L-methionine</name>
        <dbReference type="ChEBI" id="CHEBI:59789"/>
    </ligand>
</feature>
<dbReference type="OrthoDB" id="9763993at2"/>
<dbReference type="SUPFAM" id="SSF102114">
    <property type="entry name" value="Radical SAM enzymes"/>
    <property type="match status" value="1"/>
</dbReference>
<dbReference type="Pfam" id="PF06463">
    <property type="entry name" value="Mob_synth_C"/>
    <property type="match status" value="1"/>
</dbReference>
<feature type="binding site" evidence="12">
    <location>
        <position position="119"/>
    </location>
    <ligand>
        <name>S-adenosyl-L-methionine</name>
        <dbReference type="ChEBI" id="CHEBI:59789"/>
    </ligand>
</feature>
<dbReference type="EMBL" id="QLII01000001">
    <property type="protein sequence ID" value="RAI75079.1"/>
    <property type="molecule type" value="Genomic_DNA"/>
</dbReference>
<dbReference type="InterPro" id="IPR000385">
    <property type="entry name" value="MoaA_NifB_PqqE_Fe-S-bd_CS"/>
</dbReference>
<feature type="binding site" evidence="12">
    <location>
        <begin position="258"/>
        <end position="260"/>
    </location>
    <ligand>
        <name>GTP</name>
        <dbReference type="ChEBI" id="CHEBI:37565"/>
    </ligand>
</feature>
<keyword evidence="6 12" id="KW-0408">Iron</keyword>
<dbReference type="PROSITE" id="PS51918">
    <property type="entry name" value="RADICAL_SAM"/>
    <property type="match status" value="1"/>
</dbReference>
<evidence type="ECO:0000256" key="9">
    <source>
        <dbReference type="ARBA" id="ARBA00023150"/>
    </source>
</evidence>
<comment type="pathway">
    <text evidence="12">Cofactor biosynthesis; molybdopterin biosynthesis.</text>
</comment>
<dbReference type="AlphaFoldDB" id="A0A327NL66"/>
<dbReference type="InterPro" id="IPR013483">
    <property type="entry name" value="MoaA"/>
</dbReference>
<dbReference type="GO" id="GO:1904047">
    <property type="term" value="F:S-adenosyl-L-methionine binding"/>
    <property type="evidence" value="ECO:0007669"/>
    <property type="project" value="UniProtKB-UniRule"/>
</dbReference>
<evidence type="ECO:0000256" key="8">
    <source>
        <dbReference type="ARBA" id="ARBA00023134"/>
    </source>
</evidence>
<dbReference type="GO" id="GO:0061798">
    <property type="term" value="F:GTP 3',8'-cyclase activity"/>
    <property type="evidence" value="ECO:0007669"/>
    <property type="project" value="UniProtKB-UniRule"/>
</dbReference>
<comment type="function">
    <text evidence="12">Catalyzes the cyclization of GTP to (8S)-3',8-cyclo-7,8-dihydroguanosine 5'-triphosphate.</text>
</comment>
<keyword evidence="4 12" id="KW-0479">Metal-binding</keyword>
<evidence type="ECO:0000256" key="10">
    <source>
        <dbReference type="ARBA" id="ARBA00023239"/>
    </source>
</evidence>
<proteinExistence type="inferred from homology"/>
<keyword evidence="7 12" id="KW-0411">Iron-sulfur</keyword>
<feature type="binding site" evidence="12">
    <location>
        <position position="27"/>
    </location>
    <ligand>
        <name>S-adenosyl-L-methionine</name>
        <dbReference type="ChEBI" id="CHEBI:59789"/>
    </ligand>
</feature>
<feature type="binding site" evidence="12">
    <location>
        <position position="95"/>
    </location>
    <ligand>
        <name>GTP</name>
        <dbReference type="ChEBI" id="CHEBI:37565"/>
    </ligand>
</feature>
<evidence type="ECO:0000256" key="1">
    <source>
        <dbReference type="ARBA" id="ARBA00012167"/>
    </source>
</evidence>
<evidence type="ECO:0000256" key="3">
    <source>
        <dbReference type="ARBA" id="ARBA00022691"/>
    </source>
</evidence>
<keyword evidence="9 12" id="KW-0501">Molybdenum cofactor biosynthesis</keyword>
<keyword evidence="10 12" id="KW-0456">Lyase</keyword>
<feature type="domain" description="Radical SAM core" evidence="13">
    <location>
        <begin position="5"/>
        <end position="226"/>
    </location>
</feature>
<comment type="subunit">
    <text evidence="12">Monomer and homodimer.</text>
</comment>
<gene>
    <name evidence="12 14" type="primary">moaA</name>
    <name evidence="14" type="ORF">HMF3257_14255</name>
</gene>
<dbReference type="UniPathway" id="UPA00344"/>
<evidence type="ECO:0000313" key="15">
    <source>
        <dbReference type="Proteomes" id="UP000249016"/>
    </source>
</evidence>
<dbReference type="GO" id="GO:0006777">
    <property type="term" value="P:Mo-molybdopterin cofactor biosynthetic process"/>
    <property type="evidence" value="ECO:0007669"/>
    <property type="project" value="UniProtKB-UniRule"/>
</dbReference>